<accession>A0ABR6XZL4</accession>
<comment type="caution">
    <text evidence="2">The sequence shown here is derived from an EMBL/GenBank/DDBJ whole genome shotgun (WGS) entry which is preliminary data.</text>
</comment>
<organism evidence="2 3">
    <name type="scientific">Winogradskyella echinorum</name>
    <dbReference type="NCBI Taxonomy" id="538189"/>
    <lineage>
        <taxon>Bacteria</taxon>
        <taxon>Pseudomonadati</taxon>
        <taxon>Bacteroidota</taxon>
        <taxon>Flavobacteriia</taxon>
        <taxon>Flavobacteriales</taxon>
        <taxon>Flavobacteriaceae</taxon>
        <taxon>Winogradskyella</taxon>
    </lineage>
</organism>
<dbReference type="Proteomes" id="UP000607435">
    <property type="component" value="Unassembled WGS sequence"/>
</dbReference>
<evidence type="ECO:0000313" key="2">
    <source>
        <dbReference type="EMBL" id="MBC3845937.1"/>
    </source>
</evidence>
<protein>
    <submittedName>
        <fullName evidence="2">Uncharacterized protein</fullName>
    </submittedName>
</protein>
<gene>
    <name evidence="2" type="ORF">H6H04_06075</name>
</gene>
<keyword evidence="1" id="KW-0472">Membrane</keyword>
<keyword evidence="1" id="KW-1133">Transmembrane helix</keyword>
<evidence type="ECO:0000313" key="3">
    <source>
        <dbReference type="Proteomes" id="UP000607435"/>
    </source>
</evidence>
<reference evidence="2 3" key="1">
    <citation type="submission" date="2020-08" db="EMBL/GenBank/DDBJ databases">
        <title>Winogradskyella ouciana sp. nov., isolated from the hadal seawater of the Mariana Trench.</title>
        <authorList>
            <person name="He X."/>
        </authorList>
    </citation>
    <scope>NUCLEOTIDE SEQUENCE [LARGE SCALE GENOMIC DNA]</scope>
    <source>
        <strain evidence="2 3">KCTC 22026</strain>
    </source>
</reference>
<keyword evidence="3" id="KW-1185">Reference proteome</keyword>
<dbReference type="RefSeq" id="WP_186845025.1">
    <property type="nucleotide sequence ID" value="NZ_JACOME010000001.1"/>
</dbReference>
<dbReference type="Pfam" id="PF19578">
    <property type="entry name" value="DUF6090"/>
    <property type="match status" value="1"/>
</dbReference>
<name>A0ABR6XZL4_9FLAO</name>
<proteinExistence type="predicted"/>
<sequence length="222" mass="26068">MENKTSKYFKYAVGEIVLVVIGILIALQINTWQQHKKDKALEQRYLKNLVLELKKDSVALRNNALQLERQANTKNPLLDMLSEGKETDSLKLFFNLQWRPIYTYTPLKSTYEEMTNSSHLNIIQSDEVRSAIVKMYNSYEDLEKDEDFLLDYFKNLVNELSKKVTSIYDPSIEDILALSKDKYIMNSIRLNGAYSRLNNYNEKLDECSQLLQQIKNYQNSLR</sequence>
<dbReference type="InterPro" id="IPR045749">
    <property type="entry name" value="DUF6090"/>
</dbReference>
<feature type="transmembrane region" description="Helical" evidence="1">
    <location>
        <begin position="12"/>
        <end position="29"/>
    </location>
</feature>
<dbReference type="EMBL" id="JACOME010000001">
    <property type="protein sequence ID" value="MBC3845937.1"/>
    <property type="molecule type" value="Genomic_DNA"/>
</dbReference>
<keyword evidence="1" id="KW-0812">Transmembrane</keyword>
<evidence type="ECO:0000256" key="1">
    <source>
        <dbReference type="SAM" id="Phobius"/>
    </source>
</evidence>